<dbReference type="EMBL" id="VSSQ01117407">
    <property type="protein sequence ID" value="MPN51868.1"/>
    <property type="molecule type" value="Genomic_DNA"/>
</dbReference>
<sequence>MERDCKQHNITRSHQRAARACAVAGGVSFLLTAFKKPIRDGTHRENDERAQEDASRRVRDRQEHERLRHEIKARDAYHQPGGER</sequence>
<protein>
    <submittedName>
        <fullName evidence="2">Uncharacterized protein</fullName>
    </submittedName>
</protein>
<evidence type="ECO:0000313" key="2">
    <source>
        <dbReference type="EMBL" id="MPN51868.1"/>
    </source>
</evidence>
<reference evidence="2" key="1">
    <citation type="submission" date="2019-08" db="EMBL/GenBank/DDBJ databases">
        <authorList>
            <person name="Kucharzyk K."/>
            <person name="Murdoch R.W."/>
            <person name="Higgins S."/>
            <person name="Loffler F."/>
        </authorList>
    </citation>
    <scope>NUCLEOTIDE SEQUENCE</scope>
</reference>
<name>A0A645IKP4_9ZZZZ</name>
<proteinExistence type="predicted"/>
<evidence type="ECO:0000256" key="1">
    <source>
        <dbReference type="SAM" id="MobiDB-lite"/>
    </source>
</evidence>
<gene>
    <name evidence="2" type="ORF">SDC9_199518</name>
</gene>
<dbReference type="AlphaFoldDB" id="A0A645IKP4"/>
<organism evidence="2">
    <name type="scientific">bioreactor metagenome</name>
    <dbReference type="NCBI Taxonomy" id="1076179"/>
    <lineage>
        <taxon>unclassified sequences</taxon>
        <taxon>metagenomes</taxon>
        <taxon>ecological metagenomes</taxon>
    </lineage>
</organism>
<accession>A0A645IKP4</accession>
<comment type="caution">
    <text evidence="2">The sequence shown here is derived from an EMBL/GenBank/DDBJ whole genome shotgun (WGS) entry which is preliminary data.</text>
</comment>
<feature type="region of interest" description="Disordered" evidence="1">
    <location>
        <begin position="37"/>
        <end position="84"/>
    </location>
</feature>